<dbReference type="PANTHER" id="PTHR47169">
    <property type="entry name" value="OS01G0541250 PROTEIN"/>
    <property type="match status" value="1"/>
</dbReference>
<organism evidence="1 2">
    <name type="scientific">Phytophthora fragariaefolia</name>
    <dbReference type="NCBI Taxonomy" id="1490495"/>
    <lineage>
        <taxon>Eukaryota</taxon>
        <taxon>Sar</taxon>
        <taxon>Stramenopiles</taxon>
        <taxon>Oomycota</taxon>
        <taxon>Peronosporomycetes</taxon>
        <taxon>Peronosporales</taxon>
        <taxon>Peronosporaceae</taxon>
        <taxon>Phytophthora</taxon>
    </lineage>
</organism>
<dbReference type="Proteomes" id="UP001165121">
    <property type="component" value="Unassembled WGS sequence"/>
</dbReference>
<protein>
    <submittedName>
        <fullName evidence="1">Unnamed protein product</fullName>
    </submittedName>
</protein>
<dbReference type="EMBL" id="BSXT01001617">
    <property type="protein sequence ID" value="GMF43984.1"/>
    <property type="molecule type" value="Genomic_DNA"/>
</dbReference>
<keyword evidence="2" id="KW-1185">Reference proteome</keyword>
<dbReference type="GO" id="GO:0003676">
    <property type="term" value="F:nucleic acid binding"/>
    <property type="evidence" value="ECO:0007669"/>
    <property type="project" value="InterPro"/>
</dbReference>
<evidence type="ECO:0000313" key="2">
    <source>
        <dbReference type="Proteomes" id="UP001165121"/>
    </source>
</evidence>
<name>A0A9W6XR14_9STRA</name>
<evidence type="ECO:0000313" key="1">
    <source>
        <dbReference type="EMBL" id="GMF43984.1"/>
    </source>
</evidence>
<dbReference type="AlphaFoldDB" id="A0A9W6XR14"/>
<dbReference type="OrthoDB" id="128484at2759"/>
<gene>
    <name evidence="1" type="ORF">Pfra01_001512500</name>
</gene>
<dbReference type="InterPro" id="IPR036397">
    <property type="entry name" value="RNaseH_sf"/>
</dbReference>
<proteinExistence type="predicted"/>
<dbReference type="Gene3D" id="3.30.420.10">
    <property type="entry name" value="Ribonuclease H-like superfamily/Ribonuclease H"/>
    <property type="match status" value="1"/>
</dbReference>
<dbReference type="PANTHER" id="PTHR47169:SF2">
    <property type="entry name" value="OS01G0541250 PROTEIN"/>
    <property type="match status" value="1"/>
</dbReference>
<accession>A0A9W6XR14</accession>
<sequence length="103" mass="11923">MLASAPVEDRVVERRVAHAAGVSRHLVRQAVHEGMLKPRTTLIKPVLTSDNKLQRVEHALGFIDERTLQFDPMYDTAHVDEKWFYADRNMRSYLVFDGEEMPD</sequence>
<comment type="caution">
    <text evidence="1">The sequence shown here is derived from an EMBL/GenBank/DDBJ whole genome shotgun (WGS) entry which is preliminary data.</text>
</comment>
<reference evidence="1" key="1">
    <citation type="submission" date="2023-04" db="EMBL/GenBank/DDBJ databases">
        <title>Phytophthora fragariaefolia NBRC 109709.</title>
        <authorList>
            <person name="Ichikawa N."/>
            <person name="Sato H."/>
            <person name="Tonouchi N."/>
        </authorList>
    </citation>
    <scope>NUCLEOTIDE SEQUENCE</scope>
    <source>
        <strain evidence="1">NBRC 109709</strain>
    </source>
</reference>